<proteinExistence type="predicted"/>
<comment type="caution">
    <text evidence="2">The sequence shown here is derived from an EMBL/GenBank/DDBJ whole genome shotgun (WGS) entry which is preliminary data.</text>
</comment>
<feature type="region of interest" description="Disordered" evidence="1">
    <location>
        <begin position="1"/>
        <end position="22"/>
    </location>
</feature>
<reference evidence="2 3" key="1">
    <citation type="submission" date="2017-12" db="EMBL/GenBank/DDBJ databases">
        <title>Comparative genomics of Botrytis spp.</title>
        <authorList>
            <person name="Valero-Jimenez C.A."/>
            <person name="Tapia P."/>
            <person name="Veloso J."/>
            <person name="Silva-Moreno E."/>
            <person name="Staats M."/>
            <person name="Valdes J.H."/>
            <person name="Van Kan J.A.L."/>
        </authorList>
    </citation>
    <scope>NUCLEOTIDE SEQUENCE [LARGE SCALE GENOMIC DNA]</scope>
    <source>
        <strain evidence="2 3">MUCL3349</strain>
    </source>
</reference>
<organism evidence="2 3">
    <name type="scientific">Botrytis porri</name>
    <dbReference type="NCBI Taxonomy" id="87229"/>
    <lineage>
        <taxon>Eukaryota</taxon>
        <taxon>Fungi</taxon>
        <taxon>Dikarya</taxon>
        <taxon>Ascomycota</taxon>
        <taxon>Pezizomycotina</taxon>
        <taxon>Leotiomycetes</taxon>
        <taxon>Helotiales</taxon>
        <taxon>Sclerotiniaceae</taxon>
        <taxon>Botrytis</taxon>
    </lineage>
</organism>
<evidence type="ECO:0000256" key="1">
    <source>
        <dbReference type="SAM" id="MobiDB-lite"/>
    </source>
</evidence>
<accession>A0A4Z1KN67</accession>
<gene>
    <name evidence="2" type="ORF">BPOR_0365g00050</name>
</gene>
<dbReference type="Proteomes" id="UP000297280">
    <property type="component" value="Unassembled WGS sequence"/>
</dbReference>
<keyword evidence="3" id="KW-1185">Reference proteome</keyword>
<sequence length="89" mass="10101">MVAPRPESDLCEEMGENKTGARATHPHFGFIWARQRLRKISATEGLSKERDEAHHKKVKPGAQEIFPSQSWATPLITDPIETIQRAHNM</sequence>
<dbReference type="AlphaFoldDB" id="A0A4Z1KN67"/>
<evidence type="ECO:0000313" key="2">
    <source>
        <dbReference type="EMBL" id="TGO85772.1"/>
    </source>
</evidence>
<dbReference type="EMBL" id="PQXO01000364">
    <property type="protein sequence ID" value="TGO85772.1"/>
    <property type="molecule type" value="Genomic_DNA"/>
</dbReference>
<name>A0A4Z1KN67_9HELO</name>
<protein>
    <submittedName>
        <fullName evidence="2">Uncharacterized protein</fullName>
    </submittedName>
</protein>
<feature type="region of interest" description="Disordered" evidence="1">
    <location>
        <begin position="43"/>
        <end position="70"/>
    </location>
</feature>
<evidence type="ECO:0000313" key="3">
    <source>
        <dbReference type="Proteomes" id="UP000297280"/>
    </source>
</evidence>